<feature type="non-terminal residue" evidence="1">
    <location>
        <position position="74"/>
    </location>
</feature>
<name>A0A0F4I2X5_9ACTN</name>
<evidence type="ECO:0000313" key="2">
    <source>
        <dbReference type="Proteomes" id="UP000033551"/>
    </source>
</evidence>
<gene>
    <name evidence="1" type="ORF">VR44_40775</name>
</gene>
<dbReference type="EMBL" id="JZWV01001842">
    <property type="protein sequence ID" value="KJY15823.1"/>
    <property type="molecule type" value="Genomic_DNA"/>
</dbReference>
<sequence>VGPDEEVAAELERSADRALARGGRAAAAAFLERAAALTPDPKQRARRALAAAAAHLAAAVPARVPDLLAAAELG</sequence>
<dbReference type="Proteomes" id="UP000033551">
    <property type="component" value="Unassembled WGS sequence"/>
</dbReference>
<proteinExistence type="predicted"/>
<feature type="non-terminal residue" evidence="1">
    <location>
        <position position="1"/>
    </location>
</feature>
<accession>A0A0F4I2X5</accession>
<keyword evidence="2" id="KW-1185">Reference proteome</keyword>
<organism evidence="1 2">
    <name type="scientific">Streptomyces katrae</name>
    <dbReference type="NCBI Taxonomy" id="68223"/>
    <lineage>
        <taxon>Bacteria</taxon>
        <taxon>Bacillati</taxon>
        <taxon>Actinomycetota</taxon>
        <taxon>Actinomycetes</taxon>
        <taxon>Kitasatosporales</taxon>
        <taxon>Streptomycetaceae</taxon>
        <taxon>Streptomyces</taxon>
    </lineage>
</organism>
<evidence type="ECO:0000313" key="1">
    <source>
        <dbReference type="EMBL" id="KJY15823.1"/>
    </source>
</evidence>
<dbReference type="RefSeq" id="WP_045952759.1">
    <property type="nucleotide sequence ID" value="NZ_JZWV01001842.1"/>
</dbReference>
<comment type="caution">
    <text evidence="1">The sequence shown here is derived from an EMBL/GenBank/DDBJ whole genome shotgun (WGS) entry which is preliminary data.</text>
</comment>
<protein>
    <submittedName>
        <fullName evidence="1">Uncharacterized protein</fullName>
    </submittedName>
</protein>
<reference evidence="1 2" key="1">
    <citation type="submission" date="2015-02" db="EMBL/GenBank/DDBJ databases">
        <authorList>
            <person name="Ju K.-S."/>
            <person name="Doroghazi J.R."/>
            <person name="Metcalf W."/>
        </authorList>
    </citation>
    <scope>NUCLEOTIDE SEQUENCE [LARGE SCALE GENOMIC DNA]</scope>
    <source>
        <strain evidence="1 2">NRRL ISP-5550</strain>
    </source>
</reference>
<dbReference type="AlphaFoldDB" id="A0A0F4I2X5"/>